<dbReference type="PROSITE" id="PS51186">
    <property type="entry name" value="GNAT"/>
    <property type="match status" value="1"/>
</dbReference>
<protein>
    <submittedName>
        <fullName evidence="2">GNAT family N-acetyltransferase</fullName>
    </submittedName>
</protein>
<dbReference type="AlphaFoldDB" id="A0A926N8P5"/>
<comment type="caution">
    <text evidence="2">The sequence shown here is derived from an EMBL/GenBank/DDBJ whole genome shotgun (WGS) entry which is preliminary data.</text>
</comment>
<dbReference type="Proteomes" id="UP000661691">
    <property type="component" value="Unassembled WGS sequence"/>
</dbReference>
<dbReference type="GO" id="GO:0016747">
    <property type="term" value="F:acyltransferase activity, transferring groups other than amino-acyl groups"/>
    <property type="evidence" value="ECO:0007669"/>
    <property type="project" value="InterPro"/>
</dbReference>
<evidence type="ECO:0000259" key="1">
    <source>
        <dbReference type="PROSITE" id="PS51186"/>
    </source>
</evidence>
<dbReference type="SUPFAM" id="SSF55729">
    <property type="entry name" value="Acyl-CoA N-acyltransferases (Nat)"/>
    <property type="match status" value="1"/>
</dbReference>
<proteinExistence type="predicted"/>
<dbReference type="InterPro" id="IPR016181">
    <property type="entry name" value="Acyl_CoA_acyltransferase"/>
</dbReference>
<dbReference type="PANTHER" id="PTHR43415">
    <property type="entry name" value="SPERMIDINE N(1)-ACETYLTRANSFERASE"/>
    <property type="match status" value="1"/>
</dbReference>
<accession>A0A926N8P5</accession>
<organism evidence="2 3">
    <name type="scientific">Polycladospora coralii</name>
    <dbReference type="NCBI Taxonomy" id="2771432"/>
    <lineage>
        <taxon>Bacteria</taxon>
        <taxon>Bacillati</taxon>
        <taxon>Bacillota</taxon>
        <taxon>Bacilli</taxon>
        <taxon>Bacillales</taxon>
        <taxon>Thermoactinomycetaceae</taxon>
        <taxon>Polycladospora</taxon>
    </lineage>
</organism>
<evidence type="ECO:0000313" key="3">
    <source>
        <dbReference type="Proteomes" id="UP000661691"/>
    </source>
</evidence>
<dbReference type="EMBL" id="JACXAH010000005">
    <property type="protein sequence ID" value="MBD1371723.1"/>
    <property type="molecule type" value="Genomic_DNA"/>
</dbReference>
<keyword evidence="3" id="KW-1185">Reference proteome</keyword>
<dbReference type="Gene3D" id="3.40.630.30">
    <property type="match status" value="1"/>
</dbReference>
<feature type="domain" description="N-acetyltransferase" evidence="1">
    <location>
        <begin position="21"/>
        <end position="178"/>
    </location>
</feature>
<dbReference type="RefSeq" id="WP_191138367.1">
    <property type="nucleotide sequence ID" value="NZ_JACXAG020000001.1"/>
</dbReference>
<dbReference type="InterPro" id="IPR000182">
    <property type="entry name" value="GNAT_dom"/>
</dbReference>
<dbReference type="PANTHER" id="PTHR43415:SF5">
    <property type="entry name" value="ACETYLTRANSFERASE"/>
    <property type="match status" value="1"/>
</dbReference>
<name>A0A926N8P5_9BACL</name>
<sequence length="188" mass="21652">MTLYKSLFHGDKVRLAPFQADDAEQMSKWFSDAQFLREIDTDMAVPVTIHELENKDRTGMKDHNGIQFRIRTLNDDRLVGFIALHSFEWNNQVALIAIGIGEGSERDQGYGTDAMRLILKYAFHELNLNRVGLDVISYNARALKVYKKVGFKEEGRMRSAVLRNGNAYDRIIMGILKEEWTHKQKSLS</sequence>
<reference evidence="2" key="1">
    <citation type="submission" date="2020-09" db="EMBL/GenBank/DDBJ databases">
        <title>A novel bacterium of genus Hazenella, isolated from South China Sea.</title>
        <authorList>
            <person name="Huang H."/>
            <person name="Mo K."/>
            <person name="Hu Y."/>
        </authorList>
    </citation>
    <scope>NUCLEOTIDE SEQUENCE</scope>
    <source>
        <strain evidence="2">IB182357</strain>
    </source>
</reference>
<gene>
    <name evidence="2" type="ORF">IC620_05035</name>
</gene>
<evidence type="ECO:0000313" key="2">
    <source>
        <dbReference type="EMBL" id="MBD1371723.1"/>
    </source>
</evidence>
<dbReference type="Pfam" id="PF13302">
    <property type="entry name" value="Acetyltransf_3"/>
    <property type="match status" value="1"/>
</dbReference>